<dbReference type="GO" id="GO:0016282">
    <property type="term" value="C:eukaryotic 43S preinitiation complex"/>
    <property type="evidence" value="ECO:0007669"/>
    <property type="project" value="UniProtKB-UniRule"/>
</dbReference>
<evidence type="ECO:0000256" key="2">
    <source>
        <dbReference type="ARBA" id="ARBA00022540"/>
    </source>
</evidence>
<comment type="function">
    <text evidence="4">Component of the eukaryotic translation initiation factor 3 (eIF-3) complex, which is involved in protein synthesis of a specialized repertoire of mRNAs and, together with other initiation factors, stimulates binding of mRNA and methionyl-tRNAi to the 40S ribosome. The eIF-3 complex specifically targets and initiates translation of a subset of mRNAs involved in cell proliferation.</text>
</comment>
<evidence type="ECO:0000313" key="7">
    <source>
        <dbReference type="Proteomes" id="UP000320333"/>
    </source>
</evidence>
<organism evidence="6 7">
    <name type="scientific">Chytriomyces confervae</name>
    <dbReference type="NCBI Taxonomy" id="246404"/>
    <lineage>
        <taxon>Eukaryota</taxon>
        <taxon>Fungi</taxon>
        <taxon>Fungi incertae sedis</taxon>
        <taxon>Chytridiomycota</taxon>
        <taxon>Chytridiomycota incertae sedis</taxon>
        <taxon>Chytridiomycetes</taxon>
        <taxon>Chytridiales</taxon>
        <taxon>Chytriomycetaceae</taxon>
        <taxon>Chytriomyces</taxon>
    </lineage>
</organism>
<proteinExistence type="inferred from homology"/>
<dbReference type="GO" id="GO:0003743">
    <property type="term" value="F:translation initiation factor activity"/>
    <property type="evidence" value="ECO:0007669"/>
    <property type="project" value="UniProtKB-UniRule"/>
</dbReference>
<sequence>MDEVEPQFLQLNIGAGSVSSAVVEPVVYLGILAHSVRRPDSLPRVMGALLGGVSDDGAEVELRGCFPLAITENDEEVSVDSEHLAQMLHLHLQANSKDTLVGWYSTGDKVDANSALIHEYFASEFPIVPLHLLVDAELKEGRLGIKAFVTSEAGVPSSEFAGTMFLPVTCSLKLNDAEKSGLDLIAQARPVSELDNFVGGEGNSSVTGVLSDMDSLERSVLAIQSMVESLQEWVAGVKSGDIPADTGIGRYLLDTVSSVPLIDSGDFEKMFNNHLQDLLMVLYLSNLTRTQLAIAQRLQNLV</sequence>
<dbReference type="Pfam" id="PF13012">
    <property type="entry name" value="MitMem_reg"/>
    <property type="match status" value="1"/>
</dbReference>
<dbReference type="AlphaFoldDB" id="A0A507FDW2"/>
<dbReference type="InterPro" id="IPR000555">
    <property type="entry name" value="JAMM/MPN+_dom"/>
</dbReference>
<comment type="subunit">
    <text evidence="4">Component of the eukaryotic translation initiation factor 3 (eIF-3) complex.</text>
</comment>
<dbReference type="InterPro" id="IPR024969">
    <property type="entry name" value="EIF3F/CSN6-like_C"/>
</dbReference>
<evidence type="ECO:0000256" key="1">
    <source>
        <dbReference type="ARBA" id="ARBA00022490"/>
    </source>
</evidence>
<dbReference type="InterPro" id="IPR027531">
    <property type="entry name" value="eIF3f"/>
</dbReference>
<dbReference type="InterPro" id="IPR037518">
    <property type="entry name" value="MPN"/>
</dbReference>
<comment type="caution">
    <text evidence="6">The sequence shown here is derived from an EMBL/GenBank/DDBJ whole genome shotgun (WGS) entry which is preliminary data.</text>
</comment>
<gene>
    <name evidence="6" type="ORF">CcCBS67573_g04795</name>
</gene>
<protein>
    <recommendedName>
        <fullName evidence="4">Eukaryotic translation initiation factor 3 subunit F</fullName>
        <shortName evidence="4">eIF3f</shortName>
    </recommendedName>
</protein>
<comment type="subcellular location">
    <subcellularLocation>
        <location evidence="4">Cytoplasm</location>
    </subcellularLocation>
</comment>
<dbReference type="Pfam" id="PF01398">
    <property type="entry name" value="JAB"/>
    <property type="match status" value="1"/>
</dbReference>
<keyword evidence="7" id="KW-1185">Reference proteome</keyword>
<evidence type="ECO:0000256" key="3">
    <source>
        <dbReference type="ARBA" id="ARBA00022917"/>
    </source>
</evidence>
<comment type="similarity">
    <text evidence="4">Belongs to the eIF-3 subunit F family.</text>
</comment>
<dbReference type="HAMAP" id="MF_03005">
    <property type="entry name" value="eIF3f"/>
    <property type="match status" value="1"/>
</dbReference>
<dbReference type="GO" id="GO:0001732">
    <property type="term" value="P:formation of cytoplasmic translation initiation complex"/>
    <property type="evidence" value="ECO:0007669"/>
    <property type="project" value="UniProtKB-UniRule"/>
</dbReference>
<dbReference type="EMBL" id="QEAP01000154">
    <property type="protein sequence ID" value="TPX73935.1"/>
    <property type="molecule type" value="Genomic_DNA"/>
</dbReference>
<name>A0A507FDW2_9FUNG</name>
<feature type="domain" description="MPN" evidence="5">
    <location>
        <begin position="21"/>
        <end position="154"/>
    </location>
</feature>
<accession>A0A507FDW2</accession>
<dbReference type="CDD" id="cd08064">
    <property type="entry name" value="MPN_eIF3f"/>
    <property type="match status" value="1"/>
</dbReference>
<keyword evidence="2 4" id="KW-0396">Initiation factor</keyword>
<evidence type="ECO:0000313" key="6">
    <source>
        <dbReference type="EMBL" id="TPX73935.1"/>
    </source>
</evidence>
<dbReference type="GO" id="GO:0031369">
    <property type="term" value="F:translation initiation factor binding"/>
    <property type="evidence" value="ECO:0007669"/>
    <property type="project" value="InterPro"/>
</dbReference>
<keyword evidence="1 4" id="KW-0963">Cytoplasm</keyword>
<dbReference type="Gene3D" id="3.40.140.10">
    <property type="entry name" value="Cytidine Deaminase, domain 2"/>
    <property type="match status" value="1"/>
</dbReference>
<dbReference type="GO" id="GO:0071541">
    <property type="term" value="C:eukaryotic translation initiation factor 3 complex, eIF3m"/>
    <property type="evidence" value="ECO:0007669"/>
    <property type="project" value="TreeGrafter"/>
</dbReference>
<dbReference type="Proteomes" id="UP000320333">
    <property type="component" value="Unassembled WGS sequence"/>
</dbReference>
<reference evidence="6 7" key="1">
    <citation type="journal article" date="2019" name="Sci. Rep.">
        <title>Comparative genomics of chytrid fungi reveal insights into the obligate biotrophic and pathogenic lifestyle of Synchytrium endobioticum.</title>
        <authorList>
            <person name="van de Vossenberg B.T.L.H."/>
            <person name="Warris S."/>
            <person name="Nguyen H.D.T."/>
            <person name="van Gent-Pelzer M.P.E."/>
            <person name="Joly D.L."/>
            <person name="van de Geest H.C."/>
            <person name="Bonants P.J.M."/>
            <person name="Smith D.S."/>
            <person name="Levesque C.A."/>
            <person name="van der Lee T.A.J."/>
        </authorList>
    </citation>
    <scope>NUCLEOTIDE SEQUENCE [LARGE SCALE GENOMIC DNA]</scope>
    <source>
        <strain evidence="6 7">CBS 675.73</strain>
    </source>
</reference>
<evidence type="ECO:0000259" key="5">
    <source>
        <dbReference type="PROSITE" id="PS50249"/>
    </source>
</evidence>
<dbReference type="OrthoDB" id="25498at2759"/>
<dbReference type="STRING" id="246404.A0A507FDW2"/>
<dbReference type="PANTHER" id="PTHR10540:SF6">
    <property type="entry name" value="EUKARYOTIC TRANSLATION INITIATION FACTOR 3 SUBUNIT F"/>
    <property type="match status" value="1"/>
</dbReference>
<dbReference type="PROSITE" id="PS50249">
    <property type="entry name" value="MPN"/>
    <property type="match status" value="1"/>
</dbReference>
<dbReference type="GO" id="GO:0033290">
    <property type="term" value="C:eukaryotic 48S preinitiation complex"/>
    <property type="evidence" value="ECO:0007669"/>
    <property type="project" value="UniProtKB-UniRule"/>
</dbReference>
<evidence type="ECO:0000256" key="4">
    <source>
        <dbReference type="HAMAP-Rule" id="MF_03005"/>
    </source>
</evidence>
<dbReference type="GO" id="GO:0008237">
    <property type="term" value="F:metallopeptidase activity"/>
    <property type="evidence" value="ECO:0007669"/>
    <property type="project" value="InterPro"/>
</dbReference>
<dbReference type="PANTHER" id="PTHR10540">
    <property type="entry name" value="EUKARYOTIC TRANSLATION INITIATION FACTOR 3 SUBUNIT F-RELATED"/>
    <property type="match status" value="1"/>
</dbReference>
<dbReference type="SMART" id="SM00232">
    <property type="entry name" value="JAB_MPN"/>
    <property type="match status" value="1"/>
</dbReference>
<keyword evidence="3 4" id="KW-0648">Protein biosynthesis</keyword>